<keyword evidence="2" id="KW-1185">Reference proteome</keyword>
<organism evidence="1 2">
    <name type="scientific">Neoroseomonas terrae</name>
    <dbReference type="NCBI Taxonomy" id="424799"/>
    <lineage>
        <taxon>Bacteria</taxon>
        <taxon>Pseudomonadati</taxon>
        <taxon>Pseudomonadota</taxon>
        <taxon>Alphaproteobacteria</taxon>
        <taxon>Acetobacterales</taxon>
        <taxon>Acetobacteraceae</taxon>
        <taxon>Neoroseomonas</taxon>
    </lineage>
</organism>
<accession>A0ABS5EHG0</accession>
<name>A0ABS5EHG0_9PROT</name>
<protein>
    <submittedName>
        <fullName evidence="1">Uncharacterized protein</fullName>
    </submittedName>
</protein>
<dbReference type="EMBL" id="JAAEDI010000012">
    <property type="protein sequence ID" value="MBR0650458.1"/>
    <property type="molecule type" value="Genomic_DNA"/>
</dbReference>
<dbReference type="InterPro" id="IPR043733">
    <property type="entry name" value="DUF5677"/>
</dbReference>
<sequence>MASDHPPPPKVDPNEVERLRAHLNLVPQARVACLAMIDAMGATDLNDFSVPKQTVFGLVARSVGNLQGVDLLLRAERIVEARTITRCLVENLVLLASIYARPDRTLEELQRDFVKSRVVRADILAKGGSDVIEPEQLARLQAFASDLRGRHPKTSYLNQTRLAADTFAEGAMATYSLLSDDAAHATVASLARHILLQQSGARELIPYPEPSVSEACHTAATATNMTLGLLLGSRDIFGNALGEQDILKLHTELSAVKARWPPRPGTLDPT</sequence>
<evidence type="ECO:0000313" key="1">
    <source>
        <dbReference type="EMBL" id="MBR0650458.1"/>
    </source>
</evidence>
<proteinExistence type="predicted"/>
<dbReference type="Proteomes" id="UP000698752">
    <property type="component" value="Unassembled WGS sequence"/>
</dbReference>
<dbReference type="Pfam" id="PF18928">
    <property type="entry name" value="DUF5677"/>
    <property type="match status" value="1"/>
</dbReference>
<evidence type="ECO:0000313" key="2">
    <source>
        <dbReference type="Proteomes" id="UP000698752"/>
    </source>
</evidence>
<reference evidence="2" key="1">
    <citation type="journal article" date="2021" name="Syst. Appl. Microbiol.">
        <title>Roseomonas hellenica sp. nov., isolated from roots of wild-growing Alkanna tinctoria.</title>
        <authorList>
            <person name="Rat A."/>
            <person name="Naranjo H.D."/>
            <person name="Lebbe L."/>
            <person name="Cnockaert M."/>
            <person name="Krigas N."/>
            <person name="Grigoriadou K."/>
            <person name="Maloupa E."/>
            <person name="Willems A."/>
        </authorList>
    </citation>
    <scope>NUCLEOTIDE SEQUENCE [LARGE SCALE GENOMIC DNA]</scope>
    <source>
        <strain evidence="2">LMG 31159</strain>
    </source>
</reference>
<gene>
    <name evidence="1" type="ORF">GXW78_12350</name>
</gene>
<comment type="caution">
    <text evidence="1">The sequence shown here is derived from an EMBL/GenBank/DDBJ whole genome shotgun (WGS) entry which is preliminary data.</text>
</comment>